<dbReference type="SUPFAM" id="SSF81665">
    <property type="entry name" value="Calcium ATPase, transmembrane domain M"/>
    <property type="match status" value="1"/>
</dbReference>
<comment type="caution">
    <text evidence="2">The sequence shown here is derived from an EMBL/GenBank/DDBJ whole genome shotgun (WGS) entry which is preliminary data.</text>
</comment>
<feature type="domain" description="Cation-transporting P-type ATPase C-terminal" evidence="1">
    <location>
        <begin position="1"/>
        <end position="88"/>
    </location>
</feature>
<protein>
    <recommendedName>
        <fullName evidence="1">Cation-transporting P-type ATPase C-terminal domain-containing protein</fullName>
    </recommendedName>
</protein>
<accession>A0ABQ3R8C9</accession>
<evidence type="ECO:0000313" key="3">
    <source>
        <dbReference type="Proteomes" id="UP000646738"/>
    </source>
</evidence>
<proteinExistence type="predicted"/>
<evidence type="ECO:0000259" key="1">
    <source>
        <dbReference type="Pfam" id="PF00689"/>
    </source>
</evidence>
<reference evidence="3" key="1">
    <citation type="submission" date="2023-07" db="EMBL/GenBank/DDBJ databases">
        <title>Whole genome shotgun sequence of Streptomyces achromogenes subsp. rubradiris NBRC 14000.</title>
        <authorList>
            <person name="Komaki H."/>
            <person name="Tamura T."/>
        </authorList>
    </citation>
    <scope>NUCLEOTIDE SEQUENCE [LARGE SCALE GENOMIC DNA]</scope>
    <source>
        <strain evidence="3">NBRC 14000</strain>
    </source>
</reference>
<name>A0ABQ3R8C9_STRRR</name>
<organism evidence="2 3">
    <name type="scientific">Streptomyces rubradiris</name>
    <name type="common">Streptomyces achromogenes subsp. rubradiris</name>
    <dbReference type="NCBI Taxonomy" id="285531"/>
    <lineage>
        <taxon>Bacteria</taxon>
        <taxon>Bacillati</taxon>
        <taxon>Actinomycetota</taxon>
        <taxon>Actinomycetes</taxon>
        <taxon>Kitasatosporales</taxon>
        <taxon>Streptomycetaceae</taxon>
        <taxon>Streptomyces</taxon>
    </lineage>
</organism>
<dbReference type="Proteomes" id="UP000646738">
    <property type="component" value="Unassembled WGS sequence"/>
</dbReference>
<dbReference type="EMBL" id="BNEA01000007">
    <property type="protein sequence ID" value="GHI52101.1"/>
    <property type="molecule type" value="Genomic_DNA"/>
</dbReference>
<gene>
    <name evidence="2" type="ORF">Srubr_19470</name>
</gene>
<dbReference type="InterPro" id="IPR023298">
    <property type="entry name" value="ATPase_P-typ_TM_dom_sf"/>
</dbReference>
<dbReference type="Pfam" id="PF00689">
    <property type="entry name" value="Cation_ATPase_C"/>
    <property type="match status" value="1"/>
</dbReference>
<dbReference type="Gene3D" id="1.20.1110.10">
    <property type="entry name" value="Calcium-transporting ATPase, transmembrane domain"/>
    <property type="match status" value="1"/>
</dbReference>
<dbReference type="InterPro" id="IPR006068">
    <property type="entry name" value="ATPase_P-typ_cation-transptr_C"/>
</dbReference>
<evidence type="ECO:0000313" key="2">
    <source>
        <dbReference type="EMBL" id="GHI52101.1"/>
    </source>
</evidence>
<keyword evidence="3" id="KW-1185">Reference proteome</keyword>
<dbReference type="RefSeq" id="WP_268257594.1">
    <property type="nucleotide sequence ID" value="NZ_BNCB01000016.1"/>
</dbReference>
<sequence>MAFTTFVLFQLFNALAARSEDGPVLGRHQLRNRSLWLCLAAVFVLQITAVQAPFAQDAFDTVALNTAQWAVCLLTASSLLLAEQAWRAVHARLGKACGARER</sequence>